<comment type="caution">
    <text evidence="2">The sequence shown here is derived from an EMBL/GenBank/DDBJ whole genome shotgun (WGS) entry which is preliminary data.</text>
</comment>
<dbReference type="Gene3D" id="3.40.470.10">
    <property type="entry name" value="Uracil-DNA glycosylase-like domain"/>
    <property type="match status" value="1"/>
</dbReference>
<protein>
    <recommendedName>
        <fullName evidence="1">Uracil-DNA glycosylase-like domain-containing protein</fullName>
    </recommendedName>
</protein>
<evidence type="ECO:0000313" key="3">
    <source>
        <dbReference type="Proteomes" id="UP001211421"/>
    </source>
</evidence>
<feature type="domain" description="Uracil-DNA glycosylase-like" evidence="1">
    <location>
        <begin position="103"/>
        <end position="247"/>
    </location>
</feature>
<dbReference type="Proteomes" id="UP001211421">
    <property type="component" value="Unassembled WGS sequence"/>
</dbReference>
<evidence type="ECO:0000313" key="2">
    <source>
        <dbReference type="EMBL" id="MDB8742502.1"/>
    </source>
</evidence>
<sequence>MAENETVKKINEELLDAFTSWYNKVASEVTPSMNYTFSRPFIGGVCDNFGAGKKNIMIVGQEARGLNDYGKSLKEYQMWSIGFMSKQLGCKKYLKNQTYSKVTSPFWRFVCGFTDYSIYWTNIDKLHLISKGKTKRLKDECEKVLNKKYLNDKSSIFEREIEIINPAVIIFLTGPHYYKTMGYALGTSFDDKPMLTKKQSKPIVNITDKLEKYSSVESAFWTYHPKFLNMRKGTNNKNEIENVIDYIKINIDTKK</sequence>
<organism evidence="2 3">
    <name type="scientific">Ruminococcus bicirculans</name>
    <name type="common">ex Wegman et al. 2014</name>
    <dbReference type="NCBI Taxonomy" id="1160721"/>
    <lineage>
        <taxon>Bacteria</taxon>
        <taxon>Bacillati</taxon>
        <taxon>Bacillota</taxon>
        <taxon>Clostridia</taxon>
        <taxon>Eubacteriales</taxon>
        <taxon>Oscillospiraceae</taxon>
        <taxon>Ruminococcus</taxon>
    </lineage>
</organism>
<proteinExistence type="predicted"/>
<dbReference type="EMBL" id="JAQMLS010000007">
    <property type="protein sequence ID" value="MDB8742502.1"/>
    <property type="molecule type" value="Genomic_DNA"/>
</dbReference>
<dbReference type="InterPro" id="IPR005122">
    <property type="entry name" value="Uracil-DNA_glycosylase-like"/>
</dbReference>
<dbReference type="RefSeq" id="WP_046440956.1">
    <property type="nucleotide sequence ID" value="NZ_JADMNX010000007.1"/>
</dbReference>
<reference evidence="2" key="1">
    <citation type="submission" date="2023-01" db="EMBL/GenBank/DDBJ databases">
        <title>Human gut microbiome strain richness.</title>
        <authorList>
            <person name="Chen-Liaw A."/>
        </authorList>
    </citation>
    <scope>NUCLEOTIDE SEQUENCE</scope>
    <source>
        <strain evidence="2">D59st1_B8_D59t2_181005</strain>
    </source>
</reference>
<dbReference type="Pfam" id="PF03167">
    <property type="entry name" value="UDG"/>
    <property type="match status" value="1"/>
</dbReference>
<name>A0AAW6E1U8_9FIRM</name>
<dbReference type="InterPro" id="IPR036895">
    <property type="entry name" value="Uracil-DNA_glycosylase-like_sf"/>
</dbReference>
<gene>
    <name evidence="2" type="ORF">PNV70_10555</name>
</gene>
<evidence type="ECO:0000259" key="1">
    <source>
        <dbReference type="Pfam" id="PF03167"/>
    </source>
</evidence>
<dbReference type="AlphaFoldDB" id="A0AAW6E1U8"/>
<accession>A0AAW6E1U8</accession>